<protein>
    <submittedName>
        <fullName evidence="1">Phosphoinositide 3-kinase regulatory subunit 4</fullName>
    </submittedName>
</protein>
<dbReference type="Proteomes" id="UP000762676">
    <property type="component" value="Unassembled WGS sequence"/>
</dbReference>
<dbReference type="GO" id="GO:0016236">
    <property type="term" value="P:macroautophagy"/>
    <property type="evidence" value="ECO:0007669"/>
    <property type="project" value="InterPro"/>
</dbReference>
<keyword evidence="2" id="KW-1185">Reference proteome</keyword>
<dbReference type="GO" id="GO:0071561">
    <property type="term" value="C:nucleus-vacuole junction"/>
    <property type="evidence" value="ECO:0007669"/>
    <property type="project" value="TreeGrafter"/>
</dbReference>
<dbReference type="GO" id="GO:0034271">
    <property type="term" value="C:phosphatidylinositol 3-kinase complex, class III, type I"/>
    <property type="evidence" value="ECO:0007669"/>
    <property type="project" value="TreeGrafter"/>
</dbReference>
<comment type="caution">
    <text evidence="1">The sequence shown here is derived from an EMBL/GenBank/DDBJ whole genome shotgun (WGS) entry which is preliminary data.</text>
</comment>
<reference evidence="1 2" key="1">
    <citation type="journal article" date="2021" name="Elife">
        <title>Chloroplast acquisition without the gene transfer in kleptoplastic sea slugs, Plakobranchus ocellatus.</title>
        <authorList>
            <person name="Maeda T."/>
            <person name="Takahashi S."/>
            <person name="Yoshida T."/>
            <person name="Shimamura S."/>
            <person name="Takaki Y."/>
            <person name="Nagai Y."/>
            <person name="Toyoda A."/>
            <person name="Suzuki Y."/>
            <person name="Arimoto A."/>
            <person name="Ishii H."/>
            <person name="Satoh N."/>
            <person name="Nishiyama T."/>
            <person name="Hasebe M."/>
            <person name="Maruyama T."/>
            <person name="Minagawa J."/>
            <person name="Obokata J."/>
            <person name="Shigenobu S."/>
        </authorList>
    </citation>
    <scope>NUCLEOTIDE SEQUENCE [LARGE SCALE GENOMIC DNA]</scope>
</reference>
<evidence type="ECO:0000313" key="1">
    <source>
        <dbReference type="EMBL" id="GFR74332.1"/>
    </source>
</evidence>
<proteinExistence type="predicted"/>
<organism evidence="1 2">
    <name type="scientific">Elysia marginata</name>
    <dbReference type="NCBI Taxonomy" id="1093978"/>
    <lineage>
        <taxon>Eukaryota</taxon>
        <taxon>Metazoa</taxon>
        <taxon>Spiralia</taxon>
        <taxon>Lophotrochozoa</taxon>
        <taxon>Mollusca</taxon>
        <taxon>Gastropoda</taxon>
        <taxon>Heterobranchia</taxon>
        <taxon>Euthyneura</taxon>
        <taxon>Panpulmonata</taxon>
        <taxon>Sacoglossa</taxon>
        <taxon>Placobranchoidea</taxon>
        <taxon>Plakobranchidae</taxon>
        <taxon>Elysia</taxon>
    </lineage>
</organism>
<dbReference type="GO" id="GO:0034272">
    <property type="term" value="C:phosphatidylinositol 3-kinase complex, class III, type II"/>
    <property type="evidence" value="ECO:0007669"/>
    <property type="project" value="TreeGrafter"/>
</dbReference>
<evidence type="ECO:0000313" key="2">
    <source>
        <dbReference type="Proteomes" id="UP000762676"/>
    </source>
</evidence>
<accession>A0AAV4FLI2</accession>
<dbReference type="GO" id="GO:0004674">
    <property type="term" value="F:protein serine/threonine kinase activity"/>
    <property type="evidence" value="ECO:0007669"/>
    <property type="project" value="InterPro"/>
</dbReference>
<dbReference type="AlphaFoldDB" id="A0AAV4FLI2"/>
<sequence length="119" mass="13534">MGNQLTGKAPAVIYPVEHYLNDIPSYDFDCGLGSTRFFKVGRARCKEGLVVVRVFVIHDPSIPLPLKENQDRLDAFTIIEMVSLNIQMEQKLSQNKILRLWLKPDISAIHSLFLPEPIN</sequence>
<name>A0AAV4FLI2_9GAST</name>
<dbReference type="PANTHER" id="PTHR17583:SF0">
    <property type="entry name" value="PHOSPHOINOSITIDE 3-KINASE REGULATORY SUBUNIT 4"/>
    <property type="match status" value="1"/>
</dbReference>
<dbReference type="PANTHER" id="PTHR17583">
    <property type="entry name" value="PHOSPHOINOSITIDE 3-KINASE REGULATORY SUBUNIT 4"/>
    <property type="match status" value="1"/>
</dbReference>
<dbReference type="GO" id="GO:0005770">
    <property type="term" value="C:late endosome"/>
    <property type="evidence" value="ECO:0007669"/>
    <property type="project" value="TreeGrafter"/>
</dbReference>
<dbReference type="InterPro" id="IPR045162">
    <property type="entry name" value="Vps15-like"/>
</dbReference>
<gene>
    <name evidence="1" type="ORF">ElyMa_002160400</name>
</gene>
<dbReference type="EMBL" id="BMAT01004482">
    <property type="protein sequence ID" value="GFR74332.1"/>
    <property type="molecule type" value="Genomic_DNA"/>
</dbReference>
<dbReference type="GO" id="GO:0045324">
    <property type="term" value="P:late endosome to vacuole transport"/>
    <property type="evidence" value="ECO:0007669"/>
    <property type="project" value="InterPro"/>
</dbReference>
<dbReference type="GO" id="GO:0006623">
    <property type="term" value="P:protein targeting to vacuole"/>
    <property type="evidence" value="ECO:0007669"/>
    <property type="project" value="TreeGrafter"/>
</dbReference>